<dbReference type="FunCoup" id="A0A1Q3BCT9">
    <property type="interactions" value="107"/>
</dbReference>
<evidence type="ECO:0000313" key="2">
    <source>
        <dbReference type="EMBL" id="GAV65768.1"/>
    </source>
</evidence>
<dbReference type="EMBL" id="BDDD01000435">
    <property type="protein sequence ID" value="GAV65768.1"/>
    <property type="molecule type" value="Genomic_DNA"/>
</dbReference>
<protein>
    <submittedName>
        <fullName evidence="2">Uncharacterized protein</fullName>
    </submittedName>
</protein>
<feature type="region of interest" description="Disordered" evidence="1">
    <location>
        <begin position="1"/>
        <end position="36"/>
    </location>
</feature>
<evidence type="ECO:0000313" key="3">
    <source>
        <dbReference type="Proteomes" id="UP000187406"/>
    </source>
</evidence>
<organism evidence="2 3">
    <name type="scientific">Cephalotus follicularis</name>
    <name type="common">Albany pitcher plant</name>
    <dbReference type="NCBI Taxonomy" id="3775"/>
    <lineage>
        <taxon>Eukaryota</taxon>
        <taxon>Viridiplantae</taxon>
        <taxon>Streptophyta</taxon>
        <taxon>Embryophyta</taxon>
        <taxon>Tracheophyta</taxon>
        <taxon>Spermatophyta</taxon>
        <taxon>Magnoliopsida</taxon>
        <taxon>eudicotyledons</taxon>
        <taxon>Gunneridae</taxon>
        <taxon>Pentapetalae</taxon>
        <taxon>rosids</taxon>
        <taxon>fabids</taxon>
        <taxon>Oxalidales</taxon>
        <taxon>Cephalotaceae</taxon>
        <taxon>Cephalotus</taxon>
    </lineage>
</organism>
<proteinExistence type="predicted"/>
<name>A0A1Q3BCT9_CEPFO</name>
<reference evidence="3" key="1">
    <citation type="submission" date="2016-04" db="EMBL/GenBank/DDBJ databases">
        <title>Cephalotus genome sequencing.</title>
        <authorList>
            <person name="Fukushima K."/>
            <person name="Hasebe M."/>
            <person name="Fang X."/>
        </authorList>
    </citation>
    <scope>NUCLEOTIDE SEQUENCE [LARGE SCALE GENOMIC DNA]</scope>
    <source>
        <strain evidence="3">cv. St1</strain>
    </source>
</reference>
<dbReference type="InParanoid" id="A0A1Q3BCT9"/>
<comment type="caution">
    <text evidence="2">The sequence shown here is derived from an EMBL/GenBank/DDBJ whole genome shotgun (WGS) entry which is preliminary data.</text>
</comment>
<dbReference type="OrthoDB" id="1863475at2759"/>
<evidence type="ECO:0000256" key="1">
    <source>
        <dbReference type="SAM" id="MobiDB-lite"/>
    </source>
</evidence>
<dbReference type="AlphaFoldDB" id="A0A1Q3BCT9"/>
<keyword evidence="3" id="KW-1185">Reference proteome</keyword>
<sequence>MSSGAHLTKRIPRIKFPQRLPKPSGTASQPEAASTAGNTDMAFLSSSKVSSTVGGKASLQPKRTPVSKEEIEAILVCKAFFCSCYRDLCLMVNLSPTQYTHSY</sequence>
<gene>
    <name evidence="2" type="ORF">CFOL_v3_09282</name>
</gene>
<feature type="compositionally biased region" description="Polar residues" evidence="1">
    <location>
        <begin position="25"/>
        <end position="36"/>
    </location>
</feature>
<dbReference type="PANTHER" id="PTHR35751">
    <property type="match status" value="1"/>
</dbReference>
<dbReference type="PANTHER" id="PTHR35751:SF3">
    <property type="entry name" value="OS06G0530200 PROTEIN"/>
    <property type="match status" value="1"/>
</dbReference>
<dbReference type="STRING" id="3775.A0A1Q3BCT9"/>
<accession>A0A1Q3BCT9</accession>
<dbReference type="Proteomes" id="UP000187406">
    <property type="component" value="Unassembled WGS sequence"/>
</dbReference>